<feature type="domain" description="AAR2 N-terminal" evidence="1">
    <location>
        <begin position="78"/>
        <end position="119"/>
    </location>
</feature>
<organism evidence="2 3">
    <name type="scientific">Scylla paramamosain</name>
    <name type="common">Mud crab</name>
    <dbReference type="NCBI Taxonomy" id="85552"/>
    <lineage>
        <taxon>Eukaryota</taxon>
        <taxon>Metazoa</taxon>
        <taxon>Ecdysozoa</taxon>
        <taxon>Arthropoda</taxon>
        <taxon>Crustacea</taxon>
        <taxon>Multicrustacea</taxon>
        <taxon>Malacostraca</taxon>
        <taxon>Eumalacostraca</taxon>
        <taxon>Eucarida</taxon>
        <taxon>Decapoda</taxon>
        <taxon>Pleocyemata</taxon>
        <taxon>Brachyura</taxon>
        <taxon>Eubrachyura</taxon>
        <taxon>Portunoidea</taxon>
        <taxon>Portunidae</taxon>
        <taxon>Portuninae</taxon>
        <taxon>Scylla</taxon>
    </lineage>
</organism>
<comment type="caution">
    <text evidence="2">The sequence shown here is derived from an EMBL/GenBank/DDBJ whole genome shotgun (WGS) entry which is preliminary data.</text>
</comment>
<protein>
    <recommendedName>
        <fullName evidence="1">AAR2 N-terminal domain-containing protein</fullName>
    </recommendedName>
</protein>
<evidence type="ECO:0000313" key="2">
    <source>
        <dbReference type="EMBL" id="KAK8393956.1"/>
    </source>
</evidence>
<dbReference type="Proteomes" id="UP001487740">
    <property type="component" value="Unassembled WGS sequence"/>
</dbReference>
<dbReference type="Gene3D" id="2.60.34.20">
    <property type="match status" value="1"/>
</dbReference>
<dbReference type="EMBL" id="JARAKH010000019">
    <property type="protein sequence ID" value="KAK8393956.1"/>
    <property type="molecule type" value="Genomic_DNA"/>
</dbReference>
<proteinExistence type="predicted"/>
<evidence type="ECO:0000259" key="1">
    <source>
        <dbReference type="Pfam" id="PF20981"/>
    </source>
</evidence>
<evidence type="ECO:0000313" key="3">
    <source>
        <dbReference type="Proteomes" id="UP001487740"/>
    </source>
</evidence>
<dbReference type="InterPro" id="IPR033647">
    <property type="entry name" value="Aar2_N"/>
</dbReference>
<gene>
    <name evidence="2" type="ORF">O3P69_006270</name>
</gene>
<dbReference type="InterPro" id="IPR038516">
    <property type="entry name" value="AAR2_N_sf"/>
</dbReference>
<dbReference type="Pfam" id="PF20981">
    <property type="entry name" value="AAR2_1st"/>
    <property type="match status" value="1"/>
</dbReference>
<sequence length="139" mass="15550">MGMTVTVREAPYTACRGQSGQQEDPSGDEKLLCILKQEMNPCCWNLEATAVKRSLLENLCGCMAQEEVAWCLAQEGIMLIIFGNVTRSGFGIDVSFWNIREWFRGVKMIPPSVHIVYSGLCRCLQQPADHCIAQYGTQK</sequence>
<dbReference type="AlphaFoldDB" id="A0AAW0U386"/>
<reference evidence="2 3" key="1">
    <citation type="submission" date="2023-03" db="EMBL/GenBank/DDBJ databases">
        <title>High-quality genome of Scylla paramamosain provides insights in environmental adaptation.</title>
        <authorList>
            <person name="Zhang L."/>
        </authorList>
    </citation>
    <scope>NUCLEOTIDE SEQUENCE [LARGE SCALE GENOMIC DNA]</scope>
    <source>
        <strain evidence="2">LZ_2023a</strain>
        <tissue evidence="2">Muscle</tissue>
    </source>
</reference>
<name>A0AAW0U386_SCYPA</name>
<keyword evidence="3" id="KW-1185">Reference proteome</keyword>
<accession>A0AAW0U386</accession>